<dbReference type="Gene3D" id="2.40.128.270">
    <property type="match status" value="1"/>
</dbReference>
<organism evidence="3 4">
    <name type="scientific">Hymenobacter arizonensis</name>
    <name type="common">Siccationidurans arizonensis</name>
    <dbReference type="NCBI Taxonomy" id="1227077"/>
    <lineage>
        <taxon>Bacteria</taxon>
        <taxon>Pseudomonadati</taxon>
        <taxon>Bacteroidota</taxon>
        <taxon>Cytophagia</taxon>
        <taxon>Cytophagales</taxon>
        <taxon>Hymenobacteraceae</taxon>
        <taxon>Hymenobacter</taxon>
    </lineage>
</organism>
<accession>A0A1I5ZBY9</accession>
<dbReference type="OrthoDB" id="5348860at2"/>
<evidence type="ECO:0000259" key="2">
    <source>
        <dbReference type="Pfam" id="PF03724"/>
    </source>
</evidence>
<evidence type="ECO:0000313" key="4">
    <source>
        <dbReference type="Proteomes" id="UP000199029"/>
    </source>
</evidence>
<evidence type="ECO:0000313" key="3">
    <source>
        <dbReference type="EMBL" id="SFQ53972.1"/>
    </source>
</evidence>
<dbReference type="PANTHER" id="PTHR35535">
    <property type="entry name" value="HEAT SHOCK PROTEIN HSLJ"/>
    <property type="match status" value="1"/>
</dbReference>
<feature type="signal peptide" evidence="1">
    <location>
        <begin position="1"/>
        <end position="26"/>
    </location>
</feature>
<gene>
    <name evidence="3" type="ORF">SAMN04515668_2921</name>
</gene>
<dbReference type="PANTHER" id="PTHR35535:SF2">
    <property type="entry name" value="DUF306 DOMAIN-CONTAINING PROTEIN"/>
    <property type="match status" value="1"/>
</dbReference>
<protein>
    <submittedName>
        <fullName evidence="3">Heat shock protein HslJ</fullName>
    </submittedName>
</protein>
<dbReference type="AlphaFoldDB" id="A0A1I5ZBY9"/>
<dbReference type="EMBL" id="FOXS01000003">
    <property type="protein sequence ID" value="SFQ53972.1"/>
    <property type="molecule type" value="Genomic_DNA"/>
</dbReference>
<keyword evidence="3" id="KW-0346">Stress response</keyword>
<dbReference type="InterPro" id="IPR053147">
    <property type="entry name" value="Hsp_HslJ-like"/>
</dbReference>
<proteinExistence type="predicted"/>
<name>A0A1I5ZBY9_HYMAR</name>
<dbReference type="Pfam" id="PF03724">
    <property type="entry name" value="META"/>
    <property type="match status" value="1"/>
</dbReference>
<keyword evidence="1" id="KW-0732">Signal</keyword>
<feature type="chain" id="PRO_5011779705" evidence="1">
    <location>
        <begin position="27"/>
        <end position="162"/>
    </location>
</feature>
<dbReference type="RefSeq" id="WP_092674669.1">
    <property type="nucleotide sequence ID" value="NZ_FOXS01000003.1"/>
</dbReference>
<keyword evidence="4" id="KW-1185">Reference proteome</keyword>
<feature type="domain" description="DUF306" evidence="2">
    <location>
        <begin position="46"/>
        <end position="147"/>
    </location>
</feature>
<reference evidence="4" key="1">
    <citation type="submission" date="2016-10" db="EMBL/GenBank/DDBJ databases">
        <authorList>
            <person name="Varghese N."/>
            <person name="Submissions S."/>
        </authorList>
    </citation>
    <scope>NUCLEOTIDE SEQUENCE [LARGE SCALE GENOMIC DNA]</scope>
    <source>
        <strain evidence="4">OR362-8,ATCC BAA-1266,JCM 13504</strain>
    </source>
</reference>
<dbReference type="InterPro" id="IPR005184">
    <property type="entry name" value="DUF306_Meta_HslJ"/>
</dbReference>
<evidence type="ECO:0000256" key="1">
    <source>
        <dbReference type="SAM" id="SignalP"/>
    </source>
</evidence>
<dbReference type="Proteomes" id="UP000199029">
    <property type="component" value="Unassembled WGS sequence"/>
</dbReference>
<dbReference type="InterPro" id="IPR038670">
    <property type="entry name" value="HslJ-like_sf"/>
</dbReference>
<sequence>MKLPSCFRPAAVLVLLVPAACSYDLAERPTGGPVVAAVDNTAPTAAPLRNVRWELRELAGQTAPDMEQTPYLLLQEGRTRVEGRAGCNKFSGPYTAPAVGQLRLGPLATTRSACPDLAAEGNFLQALNQAQNYRISGNILSLYSDDTLGAPLARFRAVTAKK</sequence>